<proteinExistence type="predicted"/>
<protein>
    <recommendedName>
        <fullName evidence="4">DUF4124 domain-containing protein</fullName>
    </recommendedName>
</protein>
<evidence type="ECO:0008006" key="4">
    <source>
        <dbReference type="Google" id="ProtNLM"/>
    </source>
</evidence>
<accession>A0A6G8INP5</accession>
<evidence type="ECO:0000256" key="1">
    <source>
        <dbReference type="SAM" id="MobiDB-lite"/>
    </source>
</evidence>
<feature type="compositionally biased region" description="Low complexity" evidence="1">
    <location>
        <begin position="46"/>
        <end position="60"/>
    </location>
</feature>
<dbReference type="EMBL" id="CP049989">
    <property type="protein sequence ID" value="QIM54655.1"/>
    <property type="molecule type" value="Genomic_DNA"/>
</dbReference>
<feature type="region of interest" description="Disordered" evidence="1">
    <location>
        <begin position="44"/>
        <end position="83"/>
    </location>
</feature>
<dbReference type="RefSeq" id="WP_166230944.1">
    <property type="nucleotide sequence ID" value="NZ_CP049989.1"/>
</dbReference>
<gene>
    <name evidence="2" type="ORF">G9Q37_03980</name>
</gene>
<dbReference type="AlphaFoldDB" id="A0A6G8INP5"/>
<name>A0A6G8INP5_9BURK</name>
<reference evidence="2 3" key="1">
    <citation type="submission" date="2020-03" db="EMBL/GenBank/DDBJ databases">
        <title>Hydrogenophaga sp. nov. isolated from cyanobacterial mat.</title>
        <authorList>
            <person name="Thorat V."/>
            <person name="Kirdat K."/>
            <person name="Tiwarekar B."/>
            <person name="Costa E.D."/>
            <person name="Yadav A."/>
        </authorList>
    </citation>
    <scope>NUCLEOTIDE SEQUENCE [LARGE SCALE GENOMIC DNA]</scope>
    <source>
        <strain evidence="2 3">BA0156</strain>
    </source>
</reference>
<keyword evidence="3" id="KW-1185">Reference proteome</keyword>
<dbReference type="Proteomes" id="UP000503162">
    <property type="component" value="Chromosome"/>
</dbReference>
<dbReference type="KEGG" id="hcz:G9Q37_03980"/>
<organism evidence="2 3">
    <name type="scientific">Hydrogenophaga crocea</name>
    <dbReference type="NCBI Taxonomy" id="2716225"/>
    <lineage>
        <taxon>Bacteria</taxon>
        <taxon>Pseudomonadati</taxon>
        <taxon>Pseudomonadota</taxon>
        <taxon>Betaproteobacteria</taxon>
        <taxon>Burkholderiales</taxon>
        <taxon>Comamonadaceae</taxon>
        <taxon>Hydrogenophaga</taxon>
    </lineage>
</organism>
<evidence type="ECO:0000313" key="2">
    <source>
        <dbReference type="EMBL" id="QIM54655.1"/>
    </source>
</evidence>
<evidence type="ECO:0000313" key="3">
    <source>
        <dbReference type="Proteomes" id="UP000503162"/>
    </source>
</evidence>
<sequence length="152" mass="16411">MLTGALPVFAQDTIYRCGNEYINNAAIAKQRGCAPLQGGNVTVIEGTRPSPASTAPAPRGNGAVQGSGPRVDSTAQRQRDADARATLEAELRKAEERLAEAQKAYANGEPEKQGIEGRNHQRYLDRVASLKDAVTRAENDVASIRRELQRLN</sequence>